<dbReference type="SUPFAM" id="SSF54495">
    <property type="entry name" value="UBC-like"/>
    <property type="match status" value="1"/>
</dbReference>
<feature type="domain" description="UBC core" evidence="2">
    <location>
        <begin position="1"/>
        <end position="73"/>
    </location>
</feature>
<organism evidence="3 4">
    <name type="scientific">Coccidioides immitis RMSCC 3703</name>
    <dbReference type="NCBI Taxonomy" id="454286"/>
    <lineage>
        <taxon>Eukaryota</taxon>
        <taxon>Fungi</taxon>
        <taxon>Dikarya</taxon>
        <taxon>Ascomycota</taxon>
        <taxon>Pezizomycotina</taxon>
        <taxon>Eurotiomycetes</taxon>
        <taxon>Eurotiomycetidae</taxon>
        <taxon>Onygenales</taxon>
        <taxon>Onygenaceae</taxon>
        <taxon>Coccidioides</taxon>
    </lineage>
</organism>
<dbReference type="PANTHER" id="PTHR24067">
    <property type="entry name" value="UBIQUITIN-CONJUGATING ENZYME E2"/>
    <property type="match status" value="1"/>
</dbReference>
<evidence type="ECO:0000313" key="4">
    <source>
        <dbReference type="Proteomes" id="UP000054559"/>
    </source>
</evidence>
<dbReference type="InterPro" id="IPR016135">
    <property type="entry name" value="UBQ-conjugating_enzyme/RWD"/>
</dbReference>
<evidence type="ECO:0000259" key="2">
    <source>
        <dbReference type="PROSITE" id="PS50127"/>
    </source>
</evidence>
<name>A0A0J8QQG0_COCIT</name>
<dbReference type="OrthoDB" id="19692at2759"/>
<accession>A0A0J8QQG0</accession>
<dbReference type="AlphaFoldDB" id="A0A0J8QQG0"/>
<dbReference type="Proteomes" id="UP000054559">
    <property type="component" value="Unassembled WGS sequence"/>
</dbReference>
<dbReference type="STRING" id="454286.A0A0J8QQG0"/>
<keyword evidence="1" id="KW-0833">Ubl conjugation pathway</keyword>
<dbReference type="InterPro" id="IPR000608">
    <property type="entry name" value="UBC"/>
</dbReference>
<evidence type="ECO:0000313" key="3">
    <source>
        <dbReference type="EMBL" id="KMU74804.1"/>
    </source>
</evidence>
<gene>
    <name evidence="3" type="ORF">CISG_00734</name>
</gene>
<protein>
    <recommendedName>
        <fullName evidence="2">UBC core domain-containing protein</fullName>
    </recommendedName>
</protein>
<dbReference type="InterPro" id="IPR050113">
    <property type="entry name" value="Ub_conjugating_enzyme"/>
</dbReference>
<dbReference type="Gene3D" id="3.10.110.10">
    <property type="entry name" value="Ubiquitin Conjugating Enzyme"/>
    <property type="match status" value="1"/>
</dbReference>
<dbReference type="PROSITE" id="PS50127">
    <property type="entry name" value="UBC_2"/>
    <property type="match status" value="1"/>
</dbReference>
<dbReference type="Pfam" id="PF00179">
    <property type="entry name" value="UQ_con"/>
    <property type="match status" value="1"/>
</dbReference>
<proteinExistence type="predicted"/>
<dbReference type="EMBL" id="DS268119">
    <property type="protein sequence ID" value="KMU74804.1"/>
    <property type="molecule type" value="Genomic_DNA"/>
</dbReference>
<sequence>MAQRILLNEYKALSKEKWVDVELKNEDIFNWNIALIVLNPDSLYYGGYFKGRMTFPNNYPYSPPSEYWQNSQG</sequence>
<reference evidence="4" key="1">
    <citation type="journal article" date="2010" name="Genome Res.">
        <title>Population genomic sequencing of Coccidioides fungi reveals recent hybridization and transposon control.</title>
        <authorList>
            <person name="Neafsey D.E."/>
            <person name="Barker B.M."/>
            <person name="Sharpton T.J."/>
            <person name="Stajich J.E."/>
            <person name="Park D.J."/>
            <person name="Whiston E."/>
            <person name="Hung C.-Y."/>
            <person name="McMahan C."/>
            <person name="White J."/>
            <person name="Sykes S."/>
            <person name="Heiman D."/>
            <person name="Young S."/>
            <person name="Zeng Q."/>
            <person name="Abouelleil A."/>
            <person name="Aftuck L."/>
            <person name="Bessette D."/>
            <person name="Brown A."/>
            <person name="FitzGerald M."/>
            <person name="Lui A."/>
            <person name="Macdonald J.P."/>
            <person name="Priest M."/>
            <person name="Orbach M.J."/>
            <person name="Galgiani J.N."/>
            <person name="Kirkland T.N."/>
            <person name="Cole G.T."/>
            <person name="Birren B.W."/>
            <person name="Henn M.R."/>
            <person name="Taylor J.W."/>
            <person name="Rounsley S.D."/>
        </authorList>
    </citation>
    <scope>NUCLEOTIDE SEQUENCE [LARGE SCALE GENOMIC DNA]</scope>
    <source>
        <strain evidence="4">RMSCC 3703</strain>
    </source>
</reference>
<evidence type="ECO:0000256" key="1">
    <source>
        <dbReference type="ARBA" id="ARBA00022786"/>
    </source>
</evidence>